<organism evidence="2 3">
    <name type="scientific">Paenibacillus lentus</name>
    <dbReference type="NCBI Taxonomy" id="1338368"/>
    <lineage>
        <taxon>Bacteria</taxon>
        <taxon>Bacillati</taxon>
        <taxon>Bacillota</taxon>
        <taxon>Bacilli</taxon>
        <taxon>Bacillales</taxon>
        <taxon>Paenibacillaceae</taxon>
        <taxon>Paenibacillus</taxon>
    </lineage>
</organism>
<reference evidence="2 3" key="1">
    <citation type="submission" date="2018-11" db="EMBL/GenBank/DDBJ databases">
        <title>Genome sequencing of Paenibacillus lentus DSM25539(T).</title>
        <authorList>
            <person name="Kook J.-K."/>
            <person name="Park S.-N."/>
            <person name="Lim Y.K."/>
        </authorList>
    </citation>
    <scope>NUCLEOTIDE SEQUENCE [LARGE SCALE GENOMIC DNA]</scope>
    <source>
        <strain evidence="2 3">DSM 25539</strain>
    </source>
</reference>
<evidence type="ECO:0000313" key="3">
    <source>
        <dbReference type="Proteomes" id="UP000273145"/>
    </source>
</evidence>
<dbReference type="OrthoDB" id="2605599at2"/>
<gene>
    <name evidence="2" type="ORF">EIM92_13940</name>
</gene>
<evidence type="ECO:0000313" key="2">
    <source>
        <dbReference type="EMBL" id="AZK47123.1"/>
    </source>
</evidence>
<feature type="region of interest" description="Disordered" evidence="1">
    <location>
        <begin position="1"/>
        <end position="23"/>
    </location>
</feature>
<dbReference type="AlphaFoldDB" id="A0A3Q8S585"/>
<proteinExistence type="predicted"/>
<feature type="compositionally biased region" description="Low complexity" evidence="1">
    <location>
        <begin position="1"/>
        <end position="16"/>
    </location>
</feature>
<keyword evidence="3" id="KW-1185">Reference proteome</keyword>
<evidence type="ECO:0000256" key="1">
    <source>
        <dbReference type="SAM" id="MobiDB-lite"/>
    </source>
</evidence>
<sequence length="194" mass="22977">MATKAASTAKTLASSKKTTRTNKGKDTKLTLENLVQDGDKYDKLHRVCFEDGRYTEVHACFRPTRIDDMLVSFSEFITEYNHRFSEMKENKLMDYLSLHILLFFSTLTERTDYSFEEKVDIFHKMLDSELAETIFEHFDKTEIQKIYSRIWKKFSMYEELVQNNKELQSELLDYIDHANLKNTDVIKNVLIQNN</sequence>
<dbReference type="KEGG" id="plen:EIM92_13940"/>
<dbReference type="RefSeq" id="WP_125083161.1">
    <property type="nucleotide sequence ID" value="NZ_CP034248.1"/>
</dbReference>
<accession>A0A3Q8S585</accession>
<dbReference type="Proteomes" id="UP000273145">
    <property type="component" value="Chromosome"/>
</dbReference>
<protein>
    <submittedName>
        <fullName evidence="2">Uncharacterized protein</fullName>
    </submittedName>
</protein>
<dbReference type="EMBL" id="CP034248">
    <property type="protein sequence ID" value="AZK47123.1"/>
    <property type="molecule type" value="Genomic_DNA"/>
</dbReference>
<name>A0A3Q8S585_9BACL</name>